<evidence type="ECO:0000256" key="1">
    <source>
        <dbReference type="ARBA" id="ARBA00004651"/>
    </source>
</evidence>
<dbReference type="InterPro" id="IPR035906">
    <property type="entry name" value="MetI-like_sf"/>
</dbReference>
<comment type="function">
    <text evidence="10">Part of the binding-protein-dependent transport system for phosphate; probably responsible for the translocation of the substrate across the membrane.</text>
</comment>
<feature type="transmembrane region" description="Helical" evidence="9">
    <location>
        <begin position="87"/>
        <end position="115"/>
    </location>
</feature>
<dbReference type="NCBIfam" id="TIGR02138">
    <property type="entry name" value="phosphate_pstC"/>
    <property type="match status" value="1"/>
</dbReference>
<feature type="transmembrane region" description="Helical" evidence="9">
    <location>
        <begin position="127"/>
        <end position="146"/>
    </location>
</feature>
<evidence type="ECO:0000256" key="7">
    <source>
        <dbReference type="ARBA" id="ARBA00022989"/>
    </source>
</evidence>
<dbReference type="GeneID" id="78477037"/>
<dbReference type="SUPFAM" id="SSF161098">
    <property type="entry name" value="MetI-like"/>
    <property type="match status" value="1"/>
</dbReference>
<comment type="similarity">
    <text evidence="2 10">Belongs to the binding-protein-dependent transport system permease family. CysTW subfamily.</text>
</comment>
<protein>
    <recommendedName>
        <fullName evidence="10">Phosphate transport system permease protein</fullName>
    </recommendedName>
</protein>
<dbReference type="GO" id="GO:0006817">
    <property type="term" value="P:phosphate ion transport"/>
    <property type="evidence" value="ECO:0007669"/>
    <property type="project" value="UniProtKB-KW"/>
</dbReference>
<evidence type="ECO:0000256" key="10">
    <source>
        <dbReference type="RuleBase" id="RU363054"/>
    </source>
</evidence>
<dbReference type="GO" id="GO:0005315">
    <property type="term" value="F:phosphate transmembrane transporter activity"/>
    <property type="evidence" value="ECO:0007669"/>
    <property type="project" value="InterPro"/>
</dbReference>
<dbReference type="InterPro" id="IPR011864">
    <property type="entry name" value="Phosphate_PstC"/>
</dbReference>
<dbReference type="KEGG" id="fro:AALO17_01160"/>
<evidence type="ECO:0000256" key="9">
    <source>
        <dbReference type="RuleBase" id="RU363032"/>
    </source>
</evidence>
<evidence type="ECO:0000259" key="11">
    <source>
        <dbReference type="PROSITE" id="PS50928"/>
    </source>
</evidence>
<feature type="transmembrane region" description="Helical" evidence="9">
    <location>
        <begin position="158"/>
        <end position="178"/>
    </location>
</feature>
<dbReference type="EMBL" id="CP011391">
    <property type="protein sequence ID" value="AMK53250.1"/>
    <property type="molecule type" value="Genomic_DNA"/>
</dbReference>
<evidence type="ECO:0000313" key="13">
    <source>
        <dbReference type="Proteomes" id="UP000069771"/>
    </source>
</evidence>
<dbReference type="OrthoDB" id="9785113at2"/>
<dbReference type="Gene3D" id="1.10.3720.10">
    <property type="entry name" value="MetI-like"/>
    <property type="match status" value="1"/>
</dbReference>
<comment type="subcellular location">
    <subcellularLocation>
        <location evidence="1 9">Cell membrane</location>
        <topology evidence="1 9">Multi-pass membrane protein</topology>
    </subcellularLocation>
</comment>
<dbReference type="InterPro" id="IPR051124">
    <property type="entry name" value="Phosphate_Transport_Permease"/>
</dbReference>
<keyword evidence="7 9" id="KW-1133">Transmembrane helix</keyword>
<feature type="transmembrane region" description="Helical" evidence="9">
    <location>
        <begin position="280"/>
        <end position="302"/>
    </location>
</feature>
<dbReference type="InterPro" id="IPR000515">
    <property type="entry name" value="MetI-like"/>
</dbReference>
<accession>A0A140DRH3</accession>
<dbReference type="PANTHER" id="PTHR30425:SF1">
    <property type="entry name" value="PHOSPHATE TRANSPORT SYSTEM PERMEASE PROTEIN PSTC"/>
    <property type="match status" value="1"/>
</dbReference>
<name>A0A140DRH3_9FIRM</name>
<dbReference type="Proteomes" id="UP000069771">
    <property type="component" value="Chromosome"/>
</dbReference>
<feature type="transmembrane region" description="Helical" evidence="9">
    <location>
        <begin position="36"/>
        <end position="58"/>
    </location>
</feature>
<evidence type="ECO:0000256" key="4">
    <source>
        <dbReference type="ARBA" id="ARBA00022475"/>
    </source>
</evidence>
<keyword evidence="13" id="KW-1185">Reference proteome</keyword>
<evidence type="ECO:0000256" key="5">
    <source>
        <dbReference type="ARBA" id="ARBA00022592"/>
    </source>
</evidence>
<organism evidence="12 13">
    <name type="scientific">Faecalibaculum rodentium</name>
    <dbReference type="NCBI Taxonomy" id="1702221"/>
    <lineage>
        <taxon>Bacteria</taxon>
        <taxon>Bacillati</taxon>
        <taxon>Bacillota</taxon>
        <taxon>Erysipelotrichia</taxon>
        <taxon>Erysipelotrichales</taxon>
        <taxon>Erysipelotrichaceae</taxon>
        <taxon>Faecalibaculum</taxon>
    </lineage>
</organism>
<dbReference type="Pfam" id="PF00528">
    <property type="entry name" value="BPD_transp_1"/>
    <property type="match status" value="1"/>
</dbReference>
<comment type="caution">
    <text evidence="10">Lacks conserved residue(s) required for the propagation of feature annotation.</text>
</comment>
<keyword evidence="6 9" id="KW-0812">Transmembrane</keyword>
<dbReference type="PROSITE" id="PS50928">
    <property type="entry name" value="ABC_TM1"/>
    <property type="match status" value="1"/>
</dbReference>
<gene>
    <name evidence="12" type="ORF">AALO17_01160</name>
</gene>
<keyword evidence="8 9" id="KW-0472">Membrane</keyword>
<dbReference type="STRING" id="1702221.AALO17_01160"/>
<evidence type="ECO:0000256" key="8">
    <source>
        <dbReference type="ARBA" id="ARBA00023136"/>
    </source>
</evidence>
<proteinExistence type="inferred from homology"/>
<evidence type="ECO:0000256" key="3">
    <source>
        <dbReference type="ARBA" id="ARBA00022448"/>
    </source>
</evidence>
<evidence type="ECO:0000256" key="2">
    <source>
        <dbReference type="ARBA" id="ARBA00007069"/>
    </source>
</evidence>
<reference evidence="12 13" key="1">
    <citation type="journal article" date="2016" name="Gut Pathog.">
        <title>Whole genome sequencing of "Faecalibaculum rodentium" ALO17, isolated from C57BL/6J laboratory mouse feces.</title>
        <authorList>
            <person name="Lim S."/>
            <person name="Chang D.H."/>
            <person name="Ahn S."/>
            <person name="Kim B.C."/>
        </authorList>
    </citation>
    <scope>NUCLEOTIDE SEQUENCE [LARGE SCALE GENOMIC DNA]</scope>
    <source>
        <strain evidence="12 13">Alo17</strain>
    </source>
</reference>
<sequence>MSSGNHPGGPGLQDGLAATAGLTSVPGSRREGWGKFLFAACAWISAAAIALILVFLVVQSLPAFQEIGLGSLLFGTVWKPTEGRFGLLPMIAGTFAVTIAALAVAAPLGILCALYLAHFCPARLKPFMRTVVSVMAGIPSVVYGFFGLEVLVPWIRLNMGGTGTSLLCAAVLLGMMIVPTITELSLSSIETVDPGCYEGSLALGATPEHSGFFAVLPAARSGLATAVVLGLGRAVGETMAVMMVAGNQPLFPDSLLGGVRTLTANIAMEMGYAADLHRQALTASALVLLVIVLAVIAGLVWLRKRSANR</sequence>
<dbReference type="AlphaFoldDB" id="A0A140DRH3"/>
<feature type="domain" description="ABC transmembrane type-1" evidence="11">
    <location>
        <begin position="91"/>
        <end position="299"/>
    </location>
</feature>
<evidence type="ECO:0000256" key="6">
    <source>
        <dbReference type="ARBA" id="ARBA00022692"/>
    </source>
</evidence>
<keyword evidence="5 10" id="KW-0592">Phosphate transport</keyword>
<dbReference type="PATRIC" id="fig|1702221.3.peg.107"/>
<evidence type="ECO:0000313" key="12">
    <source>
        <dbReference type="EMBL" id="AMK53250.1"/>
    </source>
</evidence>
<keyword evidence="3 9" id="KW-0813">Transport</keyword>
<dbReference type="GO" id="GO:0005886">
    <property type="term" value="C:plasma membrane"/>
    <property type="evidence" value="ECO:0007669"/>
    <property type="project" value="UniProtKB-SubCell"/>
</dbReference>
<dbReference type="PANTHER" id="PTHR30425">
    <property type="entry name" value="PHOSPHATE TRANSPORT SYSTEM PERMEASE PROTEIN PST"/>
    <property type="match status" value="1"/>
</dbReference>
<dbReference type="RefSeq" id="WP_082743149.1">
    <property type="nucleotide sequence ID" value="NZ_CANASY010000004.1"/>
</dbReference>
<keyword evidence="4 10" id="KW-1003">Cell membrane</keyword>